<evidence type="ECO:0000256" key="2">
    <source>
        <dbReference type="ARBA" id="ARBA00022679"/>
    </source>
</evidence>
<feature type="domain" description="Gamma-glutamylcyclotransferase AIG2-like" evidence="5">
    <location>
        <begin position="110"/>
        <end position="195"/>
    </location>
</feature>
<dbReference type="Gene3D" id="3.10.490.10">
    <property type="entry name" value="Gamma-glutamyl cyclotransferase-like"/>
    <property type="match status" value="1"/>
</dbReference>
<reference evidence="6" key="2">
    <citation type="submission" date="2023-05" db="EMBL/GenBank/DDBJ databases">
        <authorList>
            <consortium name="Lawrence Berkeley National Laboratory"/>
            <person name="Steindorff A."/>
            <person name="Hensen N."/>
            <person name="Bonometti L."/>
            <person name="Westerberg I."/>
            <person name="Brannstrom I.O."/>
            <person name="Guillou S."/>
            <person name="Cros-Aarteil S."/>
            <person name="Calhoun S."/>
            <person name="Haridas S."/>
            <person name="Kuo A."/>
            <person name="Mondo S."/>
            <person name="Pangilinan J."/>
            <person name="Riley R."/>
            <person name="Labutti K."/>
            <person name="Andreopoulos B."/>
            <person name="Lipzen A."/>
            <person name="Chen C."/>
            <person name="Yanf M."/>
            <person name="Daum C."/>
            <person name="Ng V."/>
            <person name="Clum A."/>
            <person name="Ohm R."/>
            <person name="Martin F."/>
            <person name="Silar P."/>
            <person name="Natvig D."/>
            <person name="Lalanne C."/>
            <person name="Gautier V."/>
            <person name="Ament-Velasquez S.L."/>
            <person name="Kruys A."/>
            <person name="Hutchinson M.I."/>
            <person name="Powell A.J."/>
            <person name="Barry K."/>
            <person name="Miller A.N."/>
            <person name="Grigoriev I.V."/>
            <person name="Debuchy R."/>
            <person name="Gladieux P."/>
            <person name="Thoren M.H."/>
            <person name="Johannesson H."/>
        </authorList>
    </citation>
    <scope>NUCLEOTIDE SEQUENCE</scope>
    <source>
        <strain evidence="6">CBS 757.83</strain>
    </source>
</reference>
<reference evidence="6" key="1">
    <citation type="journal article" date="2023" name="Mol. Phylogenet. Evol.">
        <title>Genome-scale phylogeny and comparative genomics of the fungal order Sordariales.</title>
        <authorList>
            <person name="Hensen N."/>
            <person name="Bonometti L."/>
            <person name="Westerberg I."/>
            <person name="Brannstrom I.O."/>
            <person name="Guillou S."/>
            <person name="Cros-Aarteil S."/>
            <person name="Calhoun S."/>
            <person name="Haridas S."/>
            <person name="Kuo A."/>
            <person name="Mondo S."/>
            <person name="Pangilinan J."/>
            <person name="Riley R."/>
            <person name="LaButti K."/>
            <person name="Andreopoulos B."/>
            <person name="Lipzen A."/>
            <person name="Chen C."/>
            <person name="Yan M."/>
            <person name="Daum C."/>
            <person name="Ng V."/>
            <person name="Clum A."/>
            <person name="Steindorff A."/>
            <person name="Ohm R.A."/>
            <person name="Martin F."/>
            <person name="Silar P."/>
            <person name="Natvig D.O."/>
            <person name="Lalanne C."/>
            <person name="Gautier V."/>
            <person name="Ament-Velasquez S.L."/>
            <person name="Kruys A."/>
            <person name="Hutchinson M.I."/>
            <person name="Powell A.J."/>
            <person name="Barry K."/>
            <person name="Miller A.N."/>
            <person name="Grigoriev I.V."/>
            <person name="Debuchy R."/>
            <person name="Gladieux P."/>
            <person name="Hiltunen Thoren M."/>
            <person name="Johannesson H."/>
        </authorList>
    </citation>
    <scope>NUCLEOTIDE SEQUENCE</scope>
    <source>
        <strain evidence="6">CBS 757.83</strain>
    </source>
</reference>
<dbReference type="InterPro" id="IPR045038">
    <property type="entry name" value="AIG2-like"/>
</dbReference>
<evidence type="ECO:0000313" key="7">
    <source>
        <dbReference type="Proteomes" id="UP001305647"/>
    </source>
</evidence>
<dbReference type="EMBL" id="MU863624">
    <property type="protein sequence ID" value="KAK4106044.1"/>
    <property type="molecule type" value="Genomic_DNA"/>
</dbReference>
<accession>A0AAN6Q9G8</accession>
<proteinExistence type="inferred from homology"/>
<dbReference type="InterPro" id="IPR036568">
    <property type="entry name" value="GGCT-like_sf"/>
</dbReference>
<dbReference type="SUPFAM" id="SSF110857">
    <property type="entry name" value="Gamma-glutamyl cyclotransferase-like"/>
    <property type="match status" value="1"/>
</dbReference>
<evidence type="ECO:0000256" key="3">
    <source>
        <dbReference type="ARBA" id="ARBA00030602"/>
    </source>
</evidence>
<feature type="region of interest" description="Disordered" evidence="4">
    <location>
        <begin position="69"/>
        <end position="89"/>
    </location>
</feature>
<comment type="caution">
    <text evidence="6">The sequence shown here is derived from an EMBL/GenBank/DDBJ whole genome shotgun (WGS) entry which is preliminary data.</text>
</comment>
<sequence length="215" mass="24552">MTEPDTASRERIKDSAAVTAFSIARGVLQLSLRTIHFSLKDNETCRDRSTRGRSWQMHSGLILAAVEQESPLEHPTAPRSSAEEQQQQDDDAEFNPCIFFSYGCLMDPEVLMDAWVAGFEMRLWNRIYPELLPGAPQSRIKGTVWRATTLEQCLRLQRYETSAYEPTECQVHVGESDSEFVQGLVFTWARSPSSDLVDGISDLEYWQKTHKQPMF</sequence>
<keyword evidence="2" id="KW-0808">Transferase</keyword>
<dbReference type="CDD" id="cd06661">
    <property type="entry name" value="GGCT_like"/>
    <property type="match status" value="1"/>
</dbReference>
<protein>
    <recommendedName>
        <fullName evidence="3">Putative gamma-glutamylcyclotransferase</fullName>
    </recommendedName>
</protein>
<dbReference type="GO" id="GO:0016740">
    <property type="term" value="F:transferase activity"/>
    <property type="evidence" value="ECO:0007669"/>
    <property type="project" value="UniProtKB-KW"/>
</dbReference>
<evidence type="ECO:0000313" key="6">
    <source>
        <dbReference type="EMBL" id="KAK4106044.1"/>
    </source>
</evidence>
<dbReference type="Proteomes" id="UP001305647">
    <property type="component" value="Unassembled WGS sequence"/>
</dbReference>
<keyword evidence="7" id="KW-1185">Reference proteome</keyword>
<gene>
    <name evidence="6" type="ORF">N658DRAFT_555033</name>
</gene>
<dbReference type="InterPro" id="IPR009288">
    <property type="entry name" value="AIG2-like_dom"/>
</dbReference>
<evidence type="ECO:0000256" key="4">
    <source>
        <dbReference type="SAM" id="MobiDB-lite"/>
    </source>
</evidence>
<evidence type="ECO:0000256" key="1">
    <source>
        <dbReference type="ARBA" id="ARBA00008861"/>
    </source>
</evidence>
<dbReference type="AlphaFoldDB" id="A0AAN6Q9G8"/>
<name>A0AAN6Q9G8_9PEZI</name>
<dbReference type="Pfam" id="PF06094">
    <property type="entry name" value="GGACT"/>
    <property type="match status" value="1"/>
</dbReference>
<dbReference type="PANTHER" id="PTHR31544:SF4">
    <property type="entry name" value="GAMMA-GLUTAMYLCYCLOTRANSFERASE-RELATED"/>
    <property type="match status" value="1"/>
</dbReference>
<dbReference type="InterPro" id="IPR013024">
    <property type="entry name" value="GGCT-like"/>
</dbReference>
<organism evidence="6 7">
    <name type="scientific">Parathielavia hyrcaniae</name>
    <dbReference type="NCBI Taxonomy" id="113614"/>
    <lineage>
        <taxon>Eukaryota</taxon>
        <taxon>Fungi</taxon>
        <taxon>Dikarya</taxon>
        <taxon>Ascomycota</taxon>
        <taxon>Pezizomycotina</taxon>
        <taxon>Sordariomycetes</taxon>
        <taxon>Sordariomycetidae</taxon>
        <taxon>Sordariales</taxon>
        <taxon>Chaetomiaceae</taxon>
        <taxon>Parathielavia</taxon>
    </lineage>
</organism>
<comment type="similarity">
    <text evidence="1">Belongs to the gamma-glutamylcyclotransferase family.</text>
</comment>
<dbReference type="PANTHER" id="PTHR31544">
    <property type="entry name" value="AIG2-LIKE PROTEIN D"/>
    <property type="match status" value="1"/>
</dbReference>
<evidence type="ECO:0000259" key="5">
    <source>
        <dbReference type="Pfam" id="PF06094"/>
    </source>
</evidence>